<protein>
    <submittedName>
        <fullName evidence="1">Uncharacterized protein</fullName>
    </submittedName>
</protein>
<accession>A0A6A5ZJR7</accession>
<dbReference type="EMBL" id="ML977316">
    <property type="protein sequence ID" value="KAF2119107.1"/>
    <property type="molecule type" value="Genomic_DNA"/>
</dbReference>
<proteinExistence type="predicted"/>
<dbReference type="Proteomes" id="UP000799770">
    <property type="component" value="Unassembled WGS sequence"/>
</dbReference>
<evidence type="ECO:0000313" key="1">
    <source>
        <dbReference type="EMBL" id="KAF2119107.1"/>
    </source>
</evidence>
<gene>
    <name evidence="1" type="ORF">BDV96DRAFT_643259</name>
</gene>
<sequence length="285" mass="32220">MALARANRADLIFGIGVGQDDLRAYWKYYRVCRQVWWLDSEVQRQKKHLEADILNTGEELLRPYVRELCSGASIEDLVLHCNNIHWHTSDLANFPGQLYGPNVKLDFSGADLGRPEPFDLLPLYVGRLGADTGDFSATSMFFYTGYLLNLRYANFKADPVAYGWTAKESNCFRCEDRYKVAFPELFGPGSIVDDRTEFPVSDGKCKWDEYELHMPIDTLLGRRSQQGSFGSEVSIQAHRQDAEPSGLPKGAVLLSGSGGPFPTVWMKDRASRFPSGSQWWKKKDA</sequence>
<dbReference type="AlphaFoldDB" id="A0A6A5ZJR7"/>
<reference evidence="1" key="1">
    <citation type="journal article" date="2020" name="Stud. Mycol.">
        <title>101 Dothideomycetes genomes: a test case for predicting lifestyles and emergence of pathogens.</title>
        <authorList>
            <person name="Haridas S."/>
            <person name="Albert R."/>
            <person name="Binder M."/>
            <person name="Bloem J."/>
            <person name="Labutti K."/>
            <person name="Salamov A."/>
            <person name="Andreopoulos B."/>
            <person name="Baker S."/>
            <person name="Barry K."/>
            <person name="Bills G."/>
            <person name="Bluhm B."/>
            <person name="Cannon C."/>
            <person name="Castanera R."/>
            <person name="Culley D."/>
            <person name="Daum C."/>
            <person name="Ezra D."/>
            <person name="Gonzalez J."/>
            <person name="Henrissat B."/>
            <person name="Kuo A."/>
            <person name="Liang C."/>
            <person name="Lipzen A."/>
            <person name="Lutzoni F."/>
            <person name="Magnuson J."/>
            <person name="Mondo S."/>
            <person name="Nolan M."/>
            <person name="Ohm R."/>
            <person name="Pangilinan J."/>
            <person name="Park H.-J."/>
            <person name="Ramirez L."/>
            <person name="Alfaro M."/>
            <person name="Sun H."/>
            <person name="Tritt A."/>
            <person name="Yoshinaga Y."/>
            <person name="Zwiers L.-H."/>
            <person name="Turgeon B."/>
            <person name="Goodwin S."/>
            <person name="Spatafora J."/>
            <person name="Crous P."/>
            <person name="Grigoriev I."/>
        </authorList>
    </citation>
    <scope>NUCLEOTIDE SEQUENCE</scope>
    <source>
        <strain evidence="1">CBS 627.86</strain>
    </source>
</reference>
<evidence type="ECO:0000313" key="2">
    <source>
        <dbReference type="Proteomes" id="UP000799770"/>
    </source>
</evidence>
<organism evidence="1 2">
    <name type="scientific">Lophiotrema nucula</name>
    <dbReference type="NCBI Taxonomy" id="690887"/>
    <lineage>
        <taxon>Eukaryota</taxon>
        <taxon>Fungi</taxon>
        <taxon>Dikarya</taxon>
        <taxon>Ascomycota</taxon>
        <taxon>Pezizomycotina</taxon>
        <taxon>Dothideomycetes</taxon>
        <taxon>Pleosporomycetidae</taxon>
        <taxon>Pleosporales</taxon>
        <taxon>Lophiotremataceae</taxon>
        <taxon>Lophiotrema</taxon>
    </lineage>
</organism>
<keyword evidence="2" id="KW-1185">Reference proteome</keyword>
<name>A0A6A5ZJR7_9PLEO</name>